<dbReference type="Pfam" id="PF10494">
    <property type="entry name" value="Stk19"/>
    <property type="match status" value="1"/>
</dbReference>
<feature type="region of interest" description="Disordered" evidence="2">
    <location>
        <begin position="1"/>
        <end position="56"/>
    </location>
</feature>
<gene>
    <name evidence="3" type="ORF">P154DRAFT_525891</name>
</gene>
<dbReference type="PANTHER" id="PTHR15243:SF0">
    <property type="entry name" value="SERINE_THREONINE-PROTEIN KINASE 19"/>
    <property type="match status" value="1"/>
</dbReference>
<dbReference type="OrthoDB" id="3980126at2759"/>
<dbReference type="GO" id="GO:0046579">
    <property type="term" value="P:positive regulation of Ras protein signal transduction"/>
    <property type="evidence" value="ECO:0007669"/>
    <property type="project" value="TreeGrafter"/>
</dbReference>
<evidence type="ECO:0000313" key="3">
    <source>
        <dbReference type="EMBL" id="KAF1996058.1"/>
    </source>
</evidence>
<evidence type="ECO:0000256" key="2">
    <source>
        <dbReference type="SAM" id="MobiDB-lite"/>
    </source>
</evidence>
<name>A0A6A5W4P0_9PLEO</name>
<dbReference type="PANTHER" id="PTHR15243">
    <property type="entry name" value="SERINE/THREONINE-PROTEIN KINASE 19"/>
    <property type="match status" value="1"/>
</dbReference>
<comment type="similarity">
    <text evidence="1">Belongs to the STK19 family.</text>
</comment>
<dbReference type="InterPro" id="IPR018865">
    <property type="entry name" value="STK19-like"/>
</dbReference>
<evidence type="ECO:0000313" key="4">
    <source>
        <dbReference type="Proteomes" id="UP000799779"/>
    </source>
</evidence>
<dbReference type="AlphaFoldDB" id="A0A6A5W4P0"/>
<evidence type="ECO:0000256" key="1">
    <source>
        <dbReference type="ARBA" id="ARBA00093458"/>
    </source>
</evidence>
<sequence length="394" mass="42402">MSFQITPARSSRVTKSRKPSALAAFRRSSLTQSGGSPKRKASQGSTLKSDDGDDERLDDTGLIASLAADLNFRDVPQYMEYIRNRMFSEIPETGAGMNSGRISEVLNYRRNLPPIVTIAHVDTLSPSSTQTEREIVELAQAGILRRVTIPHRGSGSSAVGDGLALVSEWKRLLHACPDLTEDLKAKYIAVLDSFLTSPAITSTNFTPTEVTALTAAGFLTTSTAIDSRSTSFASLGSSSLGSLSSIASSGSRHASGSIGAVGGADAMTHIWGGGSGRNTSTIASYYNFSLPNTGTHIKLLIEARNHLLALLKKNKHKEFPMDVLRERWDGNTAALDEKSRAKRARGEFSGVLPGRTKKWKTFYGLRFEWILEECVGAGLVELFETGSVGKAVRA</sequence>
<feature type="non-terminal residue" evidence="3">
    <location>
        <position position="394"/>
    </location>
</feature>
<protein>
    <recommendedName>
        <fullName evidence="5">Serine-threonine protein kinase 19</fullName>
    </recommendedName>
</protein>
<reference evidence="3" key="1">
    <citation type="journal article" date="2020" name="Stud. Mycol.">
        <title>101 Dothideomycetes genomes: a test case for predicting lifestyles and emergence of pathogens.</title>
        <authorList>
            <person name="Haridas S."/>
            <person name="Albert R."/>
            <person name="Binder M."/>
            <person name="Bloem J."/>
            <person name="Labutti K."/>
            <person name="Salamov A."/>
            <person name="Andreopoulos B."/>
            <person name="Baker S."/>
            <person name="Barry K."/>
            <person name="Bills G."/>
            <person name="Bluhm B."/>
            <person name="Cannon C."/>
            <person name="Castanera R."/>
            <person name="Culley D."/>
            <person name="Daum C."/>
            <person name="Ezra D."/>
            <person name="Gonzalez J."/>
            <person name="Henrissat B."/>
            <person name="Kuo A."/>
            <person name="Liang C."/>
            <person name="Lipzen A."/>
            <person name="Lutzoni F."/>
            <person name="Magnuson J."/>
            <person name="Mondo S."/>
            <person name="Nolan M."/>
            <person name="Ohm R."/>
            <person name="Pangilinan J."/>
            <person name="Park H.-J."/>
            <person name="Ramirez L."/>
            <person name="Alfaro M."/>
            <person name="Sun H."/>
            <person name="Tritt A."/>
            <person name="Yoshinaga Y."/>
            <person name="Zwiers L.-H."/>
            <person name="Turgeon B."/>
            <person name="Goodwin S."/>
            <person name="Spatafora J."/>
            <person name="Crous P."/>
            <person name="Grigoriev I."/>
        </authorList>
    </citation>
    <scope>NUCLEOTIDE SEQUENCE</scope>
    <source>
        <strain evidence="3">CBS 123094</strain>
    </source>
</reference>
<keyword evidence="4" id="KW-1185">Reference proteome</keyword>
<feature type="compositionally biased region" description="Polar residues" evidence="2">
    <location>
        <begin position="1"/>
        <end position="11"/>
    </location>
</feature>
<accession>A0A6A5W4P0</accession>
<organism evidence="3 4">
    <name type="scientific">Amniculicola lignicola CBS 123094</name>
    <dbReference type="NCBI Taxonomy" id="1392246"/>
    <lineage>
        <taxon>Eukaryota</taxon>
        <taxon>Fungi</taxon>
        <taxon>Dikarya</taxon>
        <taxon>Ascomycota</taxon>
        <taxon>Pezizomycotina</taxon>
        <taxon>Dothideomycetes</taxon>
        <taxon>Pleosporomycetidae</taxon>
        <taxon>Pleosporales</taxon>
        <taxon>Amniculicolaceae</taxon>
        <taxon>Amniculicola</taxon>
    </lineage>
</organism>
<proteinExistence type="inferred from homology"/>
<dbReference type="EMBL" id="ML977630">
    <property type="protein sequence ID" value="KAF1996058.1"/>
    <property type="molecule type" value="Genomic_DNA"/>
</dbReference>
<dbReference type="Proteomes" id="UP000799779">
    <property type="component" value="Unassembled WGS sequence"/>
</dbReference>
<evidence type="ECO:0008006" key="5">
    <source>
        <dbReference type="Google" id="ProtNLM"/>
    </source>
</evidence>